<gene>
    <name evidence="1" type="ORF">BGTH12_LOCUS935</name>
</gene>
<comment type="caution">
    <text evidence="1">The sequence shown here is derived from an EMBL/GenBank/DDBJ whole genome shotgun (WGS) entry which is preliminary data.</text>
</comment>
<dbReference type="EMBL" id="CAJHIT010000002">
    <property type="protein sequence ID" value="CAD6499577.1"/>
    <property type="molecule type" value="Genomic_DNA"/>
</dbReference>
<reference evidence="1" key="1">
    <citation type="submission" date="2020-10" db="EMBL/GenBank/DDBJ databases">
        <authorList>
            <person name="Muller C M."/>
        </authorList>
    </citation>
    <scope>NUCLEOTIDE SEQUENCE</scope>
    <source>
        <strain evidence="1">THUN-12</strain>
    </source>
</reference>
<dbReference type="AlphaFoldDB" id="A0A9W4D085"/>
<protein>
    <submittedName>
        <fullName evidence="1">BgTH12-03688</fullName>
    </submittedName>
</protein>
<sequence>MFPSIIATAPHFLVHSLISTRVHRRLKRIIGLSPNVRLHKGELHQMKIHRIVFLFFYSHLSVTKGDPNWVLSARCLALQ</sequence>
<organism evidence="1 2">
    <name type="scientific">Blumeria graminis f. sp. triticale</name>
    <dbReference type="NCBI Taxonomy" id="1689686"/>
    <lineage>
        <taxon>Eukaryota</taxon>
        <taxon>Fungi</taxon>
        <taxon>Dikarya</taxon>
        <taxon>Ascomycota</taxon>
        <taxon>Pezizomycotina</taxon>
        <taxon>Leotiomycetes</taxon>
        <taxon>Erysiphales</taxon>
        <taxon>Erysiphaceae</taxon>
        <taxon>Blumeria</taxon>
    </lineage>
</organism>
<proteinExistence type="predicted"/>
<evidence type="ECO:0000313" key="1">
    <source>
        <dbReference type="EMBL" id="CAD6499577.1"/>
    </source>
</evidence>
<evidence type="ECO:0000313" key="2">
    <source>
        <dbReference type="Proteomes" id="UP000683417"/>
    </source>
</evidence>
<name>A0A9W4D085_BLUGR</name>
<accession>A0A9W4D085</accession>
<dbReference type="Proteomes" id="UP000683417">
    <property type="component" value="Unassembled WGS sequence"/>
</dbReference>